<keyword evidence="2" id="KW-0645">Protease</keyword>
<feature type="compositionally biased region" description="Basic residues" evidence="7">
    <location>
        <begin position="102"/>
        <end position="114"/>
    </location>
</feature>
<evidence type="ECO:0000256" key="5">
    <source>
        <dbReference type="ARBA" id="ARBA00022833"/>
    </source>
</evidence>
<proteinExistence type="predicted"/>
<reference evidence="9 10" key="1">
    <citation type="submission" date="2016-11" db="EMBL/GenBank/DDBJ databases">
        <title>Study of marine rhodopsin-containing bacteria.</title>
        <authorList>
            <person name="Yoshizawa S."/>
            <person name="Kumagai Y."/>
            <person name="Kogure K."/>
        </authorList>
    </citation>
    <scope>NUCLEOTIDE SEQUENCE [LARGE SCALE GENOMIC DNA]</scope>
    <source>
        <strain evidence="9 10">SG-29</strain>
    </source>
</reference>
<dbReference type="AlphaFoldDB" id="A0A259TU36"/>
<dbReference type="GO" id="GO:0004222">
    <property type="term" value="F:metalloendopeptidase activity"/>
    <property type="evidence" value="ECO:0007669"/>
    <property type="project" value="TreeGrafter"/>
</dbReference>
<keyword evidence="4" id="KW-0378">Hydrolase</keyword>
<evidence type="ECO:0000313" key="9">
    <source>
        <dbReference type="EMBL" id="OZC01127.1"/>
    </source>
</evidence>
<keyword evidence="10" id="KW-1185">Reference proteome</keyword>
<dbReference type="InterPro" id="IPR011055">
    <property type="entry name" value="Dup_hybrid_motif"/>
</dbReference>
<dbReference type="InParanoid" id="A0A259TU36"/>
<dbReference type="InterPro" id="IPR016047">
    <property type="entry name" value="M23ase_b-sheet_dom"/>
</dbReference>
<feature type="region of interest" description="Disordered" evidence="7">
    <location>
        <begin position="102"/>
        <end position="140"/>
    </location>
</feature>
<evidence type="ECO:0000256" key="6">
    <source>
        <dbReference type="ARBA" id="ARBA00023049"/>
    </source>
</evidence>
<keyword evidence="5" id="KW-0862">Zinc</keyword>
<comment type="cofactor">
    <cofactor evidence="1">
        <name>Zn(2+)</name>
        <dbReference type="ChEBI" id="CHEBI:29105"/>
    </cofactor>
</comment>
<evidence type="ECO:0000256" key="7">
    <source>
        <dbReference type="SAM" id="MobiDB-lite"/>
    </source>
</evidence>
<name>A0A259TU36_9BACT</name>
<evidence type="ECO:0000259" key="8">
    <source>
        <dbReference type="Pfam" id="PF01551"/>
    </source>
</evidence>
<evidence type="ECO:0000256" key="2">
    <source>
        <dbReference type="ARBA" id="ARBA00022670"/>
    </source>
</evidence>
<keyword evidence="6" id="KW-0482">Metalloprotease</keyword>
<dbReference type="PANTHER" id="PTHR21666:SF288">
    <property type="entry name" value="CELL DIVISION PROTEIN YTFB"/>
    <property type="match status" value="1"/>
</dbReference>
<accession>A0A259TU36</accession>
<dbReference type="InterPro" id="IPR050570">
    <property type="entry name" value="Cell_wall_metabolism_enzyme"/>
</dbReference>
<dbReference type="Pfam" id="PF01551">
    <property type="entry name" value="Peptidase_M23"/>
    <property type="match status" value="1"/>
</dbReference>
<comment type="caution">
    <text evidence="9">The sequence shown here is derived from an EMBL/GenBank/DDBJ whole genome shotgun (WGS) entry which is preliminary data.</text>
</comment>
<dbReference type="EMBL" id="MQWB01000015">
    <property type="protein sequence ID" value="OZC01127.1"/>
    <property type="molecule type" value="Genomic_DNA"/>
</dbReference>
<evidence type="ECO:0000256" key="4">
    <source>
        <dbReference type="ARBA" id="ARBA00022801"/>
    </source>
</evidence>
<dbReference type="GO" id="GO:0006508">
    <property type="term" value="P:proteolysis"/>
    <property type="evidence" value="ECO:0007669"/>
    <property type="project" value="UniProtKB-KW"/>
</dbReference>
<dbReference type="GO" id="GO:0046872">
    <property type="term" value="F:metal ion binding"/>
    <property type="evidence" value="ECO:0007669"/>
    <property type="project" value="UniProtKB-KW"/>
</dbReference>
<evidence type="ECO:0000256" key="1">
    <source>
        <dbReference type="ARBA" id="ARBA00001947"/>
    </source>
</evidence>
<evidence type="ECO:0000256" key="3">
    <source>
        <dbReference type="ARBA" id="ARBA00022723"/>
    </source>
</evidence>
<protein>
    <recommendedName>
        <fullName evidence="8">M23ase beta-sheet core domain-containing protein</fullName>
    </recommendedName>
</protein>
<organism evidence="9 10">
    <name type="scientific">Rubricoccus marinus</name>
    <dbReference type="NCBI Taxonomy" id="716817"/>
    <lineage>
        <taxon>Bacteria</taxon>
        <taxon>Pseudomonadati</taxon>
        <taxon>Rhodothermota</taxon>
        <taxon>Rhodothermia</taxon>
        <taxon>Rhodothermales</taxon>
        <taxon>Rubricoccaceae</taxon>
        <taxon>Rubricoccus</taxon>
    </lineage>
</organism>
<evidence type="ECO:0000313" key="10">
    <source>
        <dbReference type="Proteomes" id="UP000216446"/>
    </source>
</evidence>
<dbReference type="SUPFAM" id="SSF51261">
    <property type="entry name" value="Duplicated hybrid motif"/>
    <property type="match status" value="1"/>
</dbReference>
<dbReference type="Proteomes" id="UP000216446">
    <property type="component" value="Unassembled WGS sequence"/>
</dbReference>
<feature type="domain" description="M23ase beta-sheet core" evidence="8">
    <location>
        <begin position="2"/>
        <end position="95"/>
    </location>
</feature>
<sequence length="140" mass="14481">MAVPVGTPVHATGAGRVAAAGVRSGYGLTVEVAHAGATLSTLYAHLDAVPAGVEVGAVVRRGTVVGWSGGVGPRAGVSTGPHVHYEVRVGGVAVDVLSVTRSHRTQRLARKRPTDRHEWEARRHSTRAGIRPGPPDRGIP</sequence>
<keyword evidence="3" id="KW-0479">Metal-binding</keyword>
<gene>
    <name evidence="9" type="ORF">BSZ36_18565</name>
</gene>
<dbReference type="CDD" id="cd12797">
    <property type="entry name" value="M23_peptidase"/>
    <property type="match status" value="1"/>
</dbReference>
<dbReference type="Gene3D" id="2.70.70.10">
    <property type="entry name" value="Glucose Permease (Domain IIA)"/>
    <property type="match status" value="1"/>
</dbReference>
<dbReference type="PANTHER" id="PTHR21666">
    <property type="entry name" value="PEPTIDASE-RELATED"/>
    <property type="match status" value="1"/>
</dbReference>